<keyword evidence="2" id="KW-1185">Reference proteome</keyword>
<dbReference type="InParanoid" id="A0A0D0DGU2"/>
<sequence>MNLFFDGLSDLQASAEASLKVFTFTLNASLIEQHVLSLLTRGLLVLGHEGEVLALWGSKLLKTKGRLAIPLATVLSAYPDWNLSSDRLVQSSLNLSCEPRTWEKDRRAEKPERPSSCGRIYLATSLRLVGGVAPNPPGYAAG</sequence>
<reference evidence="1 2" key="1">
    <citation type="submission" date="2014-04" db="EMBL/GenBank/DDBJ databases">
        <authorList>
            <consortium name="DOE Joint Genome Institute"/>
            <person name="Kuo A."/>
            <person name="Kohler A."/>
            <person name="Jargeat P."/>
            <person name="Nagy L.G."/>
            <person name="Floudas D."/>
            <person name="Copeland A."/>
            <person name="Barry K.W."/>
            <person name="Cichocki N."/>
            <person name="Veneault-Fourrey C."/>
            <person name="LaButti K."/>
            <person name="Lindquist E.A."/>
            <person name="Lipzen A."/>
            <person name="Lundell T."/>
            <person name="Morin E."/>
            <person name="Murat C."/>
            <person name="Sun H."/>
            <person name="Tunlid A."/>
            <person name="Henrissat B."/>
            <person name="Grigoriev I.V."/>
            <person name="Hibbett D.S."/>
            <person name="Martin F."/>
            <person name="Nordberg H.P."/>
            <person name="Cantor M.N."/>
            <person name="Hua S.X."/>
        </authorList>
    </citation>
    <scope>NUCLEOTIDE SEQUENCE [LARGE SCALE GENOMIC DNA]</scope>
    <source>
        <strain evidence="1 2">Ve08.2h10</strain>
    </source>
</reference>
<name>A0A0D0DGU2_9AGAM</name>
<dbReference type="EMBL" id="KN825997">
    <property type="protein sequence ID" value="KIK80529.1"/>
    <property type="molecule type" value="Genomic_DNA"/>
</dbReference>
<protein>
    <submittedName>
        <fullName evidence="1">Uncharacterized protein</fullName>
    </submittedName>
</protein>
<dbReference type="Proteomes" id="UP000054538">
    <property type="component" value="Unassembled WGS sequence"/>
</dbReference>
<evidence type="ECO:0000313" key="1">
    <source>
        <dbReference type="EMBL" id="KIK80529.1"/>
    </source>
</evidence>
<accession>A0A0D0DGU2</accession>
<dbReference type="AlphaFoldDB" id="A0A0D0DGU2"/>
<reference evidence="2" key="2">
    <citation type="submission" date="2015-01" db="EMBL/GenBank/DDBJ databases">
        <title>Evolutionary Origins and Diversification of the Mycorrhizal Mutualists.</title>
        <authorList>
            <consortium name="DOE Joint Genome Institute"/>
            <consortium name="Mycorrhizal Genomics Consortium"/>
            <person name="Kohler A."/>
            <person name="Kuo A."/>
            <person name="Nagy L.G."/>
            <person name="Floudas D."/>
            <person name="Copeland A."/>
            <person name="Barry K.W."/>
            <person name="Cichocki N."/>
            <person name="Veneault-Fourrey C."/>
            <person name="LaButti K."/>
            <person name="Lindquist E.A."/>
            <person name="Lipzen A."/>
            <person name="Lundell T."/>
            <person name="Morin E."/>
            <person name="Murat C."/>
            <person name="Riley R."/>
            <person name="Ohm R."/>
            <person name="Sun H."/>
            <person name="Tunlid A."/>
            <person name="Henrissat B."/>
            <person name="Grigoriev I.V."/>
            <person name="Hibbett D.S."/>
            <person name="Martin F."/>
        </authorList>
    </citation>
    <scope>NUCLEOTIDE SEQUENCE [LARGE SCALE GENOMIC DNA]</scope>
    <source>
        <strain evidence="2">Ve08.2h10</strain>
    </source>
</reference>
<evidence type="ECO:0000313" key="2">
    <source>
        <dbReference type="Proteomes" id="UP000054538"/>
    </source>
</evidence>
<proteinExistence type="predicted"/>
<dbReference type="HOGENOM" id="CLU_1816405_0_0_1"/>
<organism evidence="1 2">
    <name type="scientific">Paxillus rubicundulus Ve08.2h10</name>
    <dbReference type="NCBI Taxonomy" id="930991"/>
    <lineage>
        <taxon>Eukaryota</taxon>
        <taxon>Fungi</taxon>
        <taxon>Dikarya</taxon>
        <taxon>Basidiomycota</taxon>
        <taxon>Agaricomycotina</taxon>
        <taxon>Agaricomycetes</taxon>
        <taxon>Agaricomycetidae</taxon>
        <taxon>Boletales</taxon>
        <taxon>Paxilineae</taxon>
        <taxon>Paxillaceae</taxon>
        <taxon>Paxillus</taxon>
    </lineage>
</organism>
<gene>
    <name evidence="1" type="ORF">PAXRUDRAFT_231430</name>
</gene>